<evidence type="ECO:0000313" key="3">
    <source>
        <dbReference type="Proteomes" id="UP001600424"/>
    </source>
</evidence>
<dbReference type="Gene3D" id="3.30.70.100">
    <property type="match status" value="1"/>
</dbReference>
<proteinExistence type="predicted"/>
<sequence length="44" mass="4561">MTRRGPASAPTDRGAADSVTTDLLVGGMTCAACVNRVEKKLSRP</sequence>
<dbReference type="InterPro" id="IPR006121">
    <property type="entry name" value="HMA_dom"/>
</dbReference>
<dbReference type="EMBL" id="JBHTRV010000024">
    <property type="protein sequence ID" value="MFE5983425.1"/>
    <property type="molecule type" value="Genomic_DNA"/>
</dbReference>
<keyword evidence="3" id="KW-1185">Reference proteome</keyword>
<accession>A0ABW6J347</accession>
<dbReference type="PROSITE" id="PS50846">
    <property type="entry name" value="HMA_2"/>
    <property type="match status" value="1"/>
</dbReference>
<dbReference type="InterPro" id="IPR036163">
    <property type="entry name" value="HMA_dom_sf"/>
</dbReference>
<dbReference type="RefSeq" id="WP_386249360.1">
    <property type="nucleotide sequence ID" value="NZ_JBHTRV010000024.1"/>
</dbReference>
<dbReference type="CDD" id="cd00371">
    <property type="entry name" value="HMA"/>
    <property type="match status" value="1"/>
</dbReference>
<comment type="caution">
    <text evidence="2">The sequence shown here is derived from an EMBL/GenBank/DDBJ whole genome shotgun (WGS) entry which is preliminary data.</text>
</comment>
<feature type="domain" description="HMA" evidence="1">
    <location>
        <begin position="19"/>
        <end position="44"/>
    </location>
</feature>
<protein>
    <recommendedName>
        <fullName evidence="1">HMA domain-containing protein</fullName>
    </recommendedName>
</protein>
<reference evidence="2 3" key="1">
    <citation type="submission" date="2024-09" db="EMBL/GenBank/DDBJ databases">
        <title>The Natural Products Discovery Center: Release of the First 8490 Sequenced Strains for Exploring Actinobacteria Biosynthetic Diversity.</title>
        <authorList>
            <person name="Kalkreuter E."/>
            <person name="Kautsar S.A."/>
            <person name="Yang D."/>
            <person name="Bader C.D."/>
            <person name="Teijaro C.N."/>
            <person name="Fluegel L."/>
            <person name="Davis C.M."/>
            <person name="Simpson J.R."/>
            <person name="Lauterbach L."/>
            <person name="Steele A.D."/>
            <person name="Gui C."/>
            <person name="Meng S."/>
            <person name="Li G."/>
            <person name="Viehrig K."/>
            <person name="Ye F."/>
            <person name="Su P."/>
            <person name="Kiefer A.F."/>
            <person name="Nichols A."/>
            <person name="Cepeda A.J."/>
            <person name="Yan W."/>
            <person name="Fan B."/>
            <person name="Jiang Y."/>
            <person name="Adhikari A."/>
            <person name="Zheng C.-J."/>
            <person name="Schuster L."/>
            <person name="Cowan T.M."/>
            <person name="Smanski M.J."/>
            <person name="Chevrette M.G."/>
            <person name="De Carvalho L.P.S."/>
            <person name="Shen B."/>
        </authorList>
    </citation>
    <scope>NUCLEOTIDE SEQUENCE [LARGE SCALE GENOMIC DNA]</scope>
    <source>
        <strain evidence="2 3">NPDC056472</strain>
    </source>
</reference>
<dbReference type="Proteomes" id="UP001600424">
    <property type="component" value="Unassembled WGS sequence"/>
</dbReference>
<organism evidence="2 3">
    <name type="scientific">Streptomyces wedmorensis</name>
    <dbReference type="NCBI Taxonomy" id="43759"/>
    <lineage>
        <taxon>Bacteria</taxon>
        <taxon>Bacillati</taxon>
        <taxon>Actinomycetota</taxon>
        <taxon>Actinomycetes</taxon>
        <taxon>Kitasatosporales</taxon>
        <taxon>Streptomycetaceae</taxon>
        <taxon>Streptomyces</taxon>
    </lineage>
</organism>
<evidence type="ECO:0000259" key="1">
    <source>
        <dbReference type="PROSITE" id="PS50846"/>
    </source>
</evidence>
<evidence type="ECO:0000313" key="2">
    <source>
        <dbReference type="EMBL" id="MFE5983425.1"/>
    </source>
</evidence>
<dbReference type="SUPFAM" id="SSF55008">
    <property type="entry name" value="HMA, heavy metal-associated domain"/>
    <property type="match status" value="1"/>
</dbReference>
<name>A0ABW6J347_STRWE</name>
<gene>
    <name evidence="2" type="ORF">ACFQ63_27410</name>
</gene>